<dbReference type="EMBL" id="BKCJ010005445">
    <property type="protein sequence ID" value="GEU66786.1"/>
    <property type="molecule type" value="Genomic_DNA"/>
</dbReference>
<accession>A0A6L2LYD1</accession>
<protein>
    <submittedName>
        <fullName evidence="2">Integrase, catalytic region, zinc finger, CCHC-type, peptidase aspartic, catalytic</fullName>
    </submittedName>
</protein>
<organism evidence="2">
    <name type="scientific">Tanacetum cinerariifolium</name>
    <name type="common">Dalmatian daisy</name>
    <name type="synonym">Chrysanthemum cinerariifolium</name>
    <dbReference type="NCBI Taxonomy" id="118510"/>
    <lineage>
        <taxon>Eukaryota</taxon>
        <taxon>Viridiplantae</taxon>
        <taxon>Streptophyta</taxon>
        <taxon>Embryophyta</taxon>
        <taxon>Tracheophyta</taxon>
        <taxon>Spermatophyta</taxon>
        <taxon>Magnoliopsida</taxon>
        <taxon>eudicotyledons</taxon>
        <taxon>Gunneridae</taxon>
        <taxon>Pentapetalae</taxon>
        <taxon>asterids</taxon>
        <taxon>campanulids</taxon>
        <taxon>Asterales</taxon>
        <taxon>Asteraceae</taxon>
        <taxon>Asteroideae</taxon>
        <taxon>Anthemideae</taxon>
        <taxon>Anthemidinae</taxon>
        <taxon>Tanacetum</taxon>
    </lineage>
</organism>
<dbReference type="AlphaFoldDB" id="A0A6L2LYD1"/>
<reference evidence="2" key="1">
    <citation type="journal article" date="2019" name="Sci. Rep.">
        <title>Draft genome of Tanacetum cinerariifolium, the natural source of mosquito coil.</title>
        <authorList>
            <person name="Yamashiro T."/>
            <person name="Shiraishi A."/>
            <person name="Satake H."/>
            <person name="Nakayama K."/>
        </authorList>
    </citation>
    <scope>NUCLEOTIDE SEQUENCE</scope>
</reference>
<evidence type="ECO:0000313" key="2">
    <source>
        <dbReference type="EMBL" id="GEU66786.1"/>
    </source>
</evidence>
<feature type="region of interest" description="Disordered" evidence="1">
    <location>
        <begin position="92"/>
        <end position="114"/>
    </location>
</feature>
<comment type="caution">
    <text evidence="2">The sequence shown here is derived from an EMBL/GenBank/DDBJ whole genome shotgun (WGS) entry which is preliminary data.</text>
</comment>
<proteinExistence type="predicted"/>
<sequence length="237" mass="26625">MDRQGSSVTTTEMYMETYKNVSQDIRDQLNAKAKAIQIILTGIDNDIYSTVDACLNAFAKDDEMPKDKEIDKLMALISLSFKKIYKPTNNNLRTSSNTSIANQDSSPRINKGAGYDNQRLGNVAGARETVEQADWRDDTDDEYEHLELEAHYMYMAQIQEVSPDVADSGPIFDTEPVQKLKFLGTVKFRNDQIAPILGYGDLVQGAITIKRIYNVEGLNHNLFSVSQFCDADLEVAF</sequence>
<name>A0A6L2LYD1_TANCI</name>
<evidence type="ECO:0000256" key="1">
    <source>
        <dbReference type="SAM" id="MobiDB-lite"/>
    </source>
</evidence>
<gene>
    <name evidence="2" type="ORF">Tci_038764</name>
</gene>